<evidence type="ECO:0000256" key="2">
    <source>
        <dbReference type="ARBA" id="ARBA00023002"/>
    </source>
</evidence>
<feature type="domain" description="Amine oxidase" evidence="3">
    <location>
        <begin position="12"/>
        <end position="452"/>
    </location>
</feature>
<evidence type="ECO:0000313" key="4">
    <source>
        <dbReference type="EMBL" id="NMO14782.1"/>
    </source>
</evidence>
<evidence type="ECO:0000259" key="3">
    <source>
        <dbReference type="Pfam" id="PF01593"/>
    </source>
</evidence>
<keyword evidence="5" id="KW-1185">Reference proteome</keyword>
<dbReference type="GO" id="GO:0016491">
    <property type="term" value="F:oxidoreductase activity"/>
    <property type="evidence" value="ECO:0007669"/>
    <property type="project" value="UniProtKB-KW"/>
</dbReference>
<dbReference type="InterPro" id="IPR036188">
    <property type="entry name" value="FAD/NAD-bd_sf"/>
</dbReference>
<dbReference type="InterPro" id="IPR001613">
    <property type="entry name" value="Flavin_amine_oxidase"/>
</dbReference>
<dbReference type="EMBL" id="JABBJJ010000025">
    <property type="protein sequence ID" value="NMO14782.1"/>
    <property type="molecule type" value="Genomic_DNA"/>
</dbReference>
<dbReference type="Pfam" id="PF01593">
    <property type="entry name" value="Amino_oxidase"/>
    <property type="match status" value="1"/>
</dbReference>
<protein>
    <submittedName>
        <fullName evidence="4">NAD(P)-binding protein</fullName>
    </submittedName>
</protein>
<dbReference type="InterPro" id="IPR002937">
    <property type="entry name" value="Amino_oxidase"/>
</dbReference>
<keyword evidence="2" id="KW-0560">Oxidoreductase</keyword>
<dbReference type="InterPro" id="IPR050464">
    <property type="entry name" value="Zeta_carotene_desat/Oxidored"/>
</dbReference>
<accession>A0A848L948</accession>
<dbReference type="PRINTS" id="PR00757">
    <property type="entry name" value="AMINEOXDASEF"/>
</dbReference>
<dbReference type="RefSeq" id="WP_169344077.1">
    <property type="nucleotide sequence ID" value="NZ_JABBJJ010000025.1"/>
</dbReference>
<reference evidence="4 5" key="1">
    <citation type="submission" date="2020-04" db="EMBL/GenBank/DDBJ databases">
        <title>Draft genome of Pyxidicoccus fallax type strain.</title>
        <authorList>
            <person name="Whitworth D.E."/>
        </authorList>
    </citation>
    <scope>NUCLEOTIDE SEQUENCE [LARGE SCALE GENOMIC DNA]</scope>
    <source>
        <strain evidence="4 5">DSM 14698</strain>
    </source>
</reference>
<dbReference type="PANTHER" id="PTHR42923">
    <property type="entry name" value="PROTOPORPHYRINOGEN OXIDASE"/>
    <property type="match status" value="1"/>
</dbReference>
<dbReference type="Gene3D" id="3.50.50.60">
    <property type="entry name" value="FAD/NAD(P)-binding domain"/>
    <property type="match status" value="1"/>
</dbReference>
<comment type="cofactor">
    <cofactor evidence="1">
        <name>FAD</name>
        <dbReference type="ChEBI" id="CHEBI:57692"/>
    </cofactor>
</comment>
<sequence length="459" mass="50358">MSRRAVIAGGGLAGLTCAKLLVDAGWAVTVVEGLPYLGGRASTFRDADGDWVEQGLHLFIGAYTEFKSLLNSIGVPYDTVVFWMEQLQLQDTEGPAEAIFNINPIRSPLKTLTSVLGNNDYLGPLDKLSLLPFAAPGLLPYDALREQFDNQTVVDWWRKANGDARVMERFVRPFCRGIQFSEPEQFSAFNFLTWIHHLVTHLPSALLAGYRGPRDTLIFQPLARYLKERGAVIRTGVKLEEILHEPATGGAAGLGKLKGFGLQGGERLDADVYVAALPVWNLVPLVPEPLRADPFFASLADLPVAPAISVQLWFDQEVVTHERFVLVGHSEACVYQDQSRNAYPTSQGSRVSFIVSPADVLQFESDEALVARVLESFRKVVPAARDAQVRKSVVLKHPKHLVRPLPGAMSRRPAQATPVPNFFLAGDWTQQPFFGSQEGAVRGGKACAEAILGRYPSAM</sequence>
<proteinExistence type="predicted"/>
<evidence type="ECO:0000313" key="5">
    <source>
        <dbReference type="Proteomes" id="UP000518300"/>
    </source>
</evidence>
<comment type="caution">
    <text evidence="4">The sequence shown here is derived from an EMBL/GenBank/DDBJ whole genome shotgun (WGS) entry which is preliminary data.</text>
</comment>
<organism evidence="4 5">
    <name type="scientific">Pyxidicoccus fallax</name>
    <dbReference type="NCBI Taxonomy" id="394095"/>
    <lineage>
        <taxon>Bacteria</taxon>
        <taxon>Pseudomonadati</taxon>
        <taxon>Myxococcota</taxon>
        <taxon>Myxococcia</taxon>
        <taxon>Myxococcales</taxon>
        <taxon>Cystobacterineae</taxon>
        <taxon>Myxococcaceae</taxon>
        <taxon>Pyxidicoccus</taxon>
    </lineage>
</organism>
<gene>
    <name evidence="4" type="ORF">HG543_07900</name>
</gene>
<dbReference type="Proteomes" id="UP000518300">
    <property type="component" value="Unassembled WGS sequence"/>
</dbReference>
<dbReference type="PANTHER" id="PTHR42923:SF46">
    <property type="entry name" value="AMINE OXIDASE"/>
    <property type="match status" value="1"/>
</dbReference>
<name>A0A848L948_9BACT</name>
<evidence type="ECO:0000256" key="1">
    <source>
        <dbReference type="ARBA" id="ARBA00001974"/>
    </source>
</evidence>
<dbReference type="AlphaFoldDB" id="A0A848L948"/>
<dbReference type="SUPFAM" id="SSF51905">
    <property type="entry name" value="FAD/NAD(P)-binding domain"/>
    <property type="match status" value="1"/>
</dbReference>